<dbReference type="InterPro" id="IPR006015">
    <property type="entry name" value="Universal_stress_UspA"/>
</dbReference>
<feature type="domain" description="UspA" evidence="2">
    <location>
        <begin position="33"/>
        <end position="173"/>
    </location>
</feature>
<accession>A0A346PSX9</accession>
<dbReference type="AlphaFoldDB" id="A0A346PSX9"/>
<evidence type="ECO:0000259" key="2">
    <source>
        <dbReference type="Pfam" id="PF00582"/>
    </source>
</evidence>
<comment type="similarity">
    <text evidence="1">Belongs to the universal stress protein A family.</text>
</comment>
<dbReference type="Gene3D" id="3.40.50.620">
    <property type="entry name" value="HUPs"/>
    <property type="match status" value="1"/>
</dbReference>
<evidence type="ECO:0000256" key="1">
    <source>
        <dbReference type="ARBA" id="ARBA00008791"/>
    </source>
</evidence>
<dbReference type="PANTHER" id="PTHR46268:SF24">
    <property type="entry name" value="UNIVERSAL STRESS PROTEIN"/>
    <property type="match status" value="1"/>
</dbReference>
<dbReference type="CDD" id="cd00293">
    <property type="entry name" value="USP-like"/>
    <property type="match status" value="1"/>
</dbReference>
<dbReference type="PANTHER" id="PTHR46268">
    <property type="entry name" value="STRESS RESPONSE PROTEIN NHAX"/>
    <property type="match status" value="1"/>
</dbReference>
<dbReference type="Pfam" id="PF00582">
    <property type="entry name" value="Usp"/>
    <property type="match status" value="1"/>
</dbReference>
<reference evidence="4" key="1">
    <citation type="submission" date="2018-02" db="EMBL/GenBank/DDBJ databases">
        <title>Phenotypic and genomic properties of facultatively anaerobic sulfur-reducing natronoarchaea from hypersaline soda lakes.</title>
        <authorList>
            <person name="Sorokin D.Y."/>
            <person name="Kublanov I.V."/>
            <person name="Roman P."/>
            <person name="Sinninghe Damste J.S."/>
            <person name="Golyshin P.N."/>
            <person name="Rojo D."/>
            <person name="Ciordia S."/>
            <person name="Mena M.D.C."/>
            <person name="Ferrer M."/>
            <person name="Messina E."/>
            <person name="Smedile F."/>
            <person name="La Spada G."/>
            <person name="La Cono V."/>
            <person name="Yakimov M.M."/>
        </authorList>
    </citation>
    <scope>NUCLEOTIDE SEQUENCE [LARGE SCALE GENOMIC DNA]</scope>
    <source>
        <strain evidence="4">AArc-Mg</strain>
    </source>
</reference>
<organism evidence="3 4">
    <name type="scientific">Natrarchaeobaculum sulfurireducens</name>
    <dbReference type="NCBI Taxonomy" id="2044521"/>
    <lineage>
        <taxon>Archaea</taxon>
        <taxon>Methanobacteriati</taxon>
        <taxon>Methanobacteriota</taxon>
        <taxon>Stenosarchaea group</taxon>
        <taxon>Halobacteria</taxon>
        <taxon>Halobacteriales</taxon>
        <taxon>Natrialbaceae</taxon>
        <taxon>Natrarchaeobaculum</taxon>
    </lineage>
</organism>
<evidence type="ECO:0000313" key="4">
    <source>
        <dbReference type="Proteomes" id="UP000258613"/>
    </source>
</evidence>
<sequence length="173" mass="18498">MTGAMGSLVETTVRGTFELGASIIQDPDVSGRMSNQILVPFDGSLPSKQALEYAFERFPDADVTAMYAVPTPGGYWAAFEGTETHTPGEAEARERGETLLEGATALADEHDRSLSTHLSSGKPDQEIIDTAVDEEFDAIVIGSHGREGVSRVLLGSVAERVVRRAPIPVIVVR</sequence>
<proteinExistence type="inferred from homology"/>
<dbReference type="EMBL" id="CP027033">
    <property type="protein sequence ID" value="AXR82624.1"/>
    <property type="molecule type" value="Genomic_DNA"/>
</dbReference>
<dbReference type="InterPro" id="IPR006016">
    <property type="entry name" value="UspA"/>
</dbReference>
<dbReference type="PRINTS" id="PR01438">
    <property type="entry name" value="UNVRSLSTRESS"/>
</dbReference>
<protein>
    <submittedName>
        <fullName evidence="3">Universal stress protein</fullName>
    </submittedName>
</protein>
<dbReference type="Proteomes" id="UP000258613">
    <property type="component" value="Chromosome"/>
</dbReference>
<keyword evidence="4" id="KW-1185">Reference proteome</keyword>
<dbReference type="KEGG" id="nag:AArcMg_2634"/>
<dbReference type="InterPro" id="IPR014729">
    <property type="entry name" value="Rossmann-like_a/b/a_fold"/>
</dbReference>
<name>A0A346PSX9_9EURY</name>
<evidence type="ECO:0000313" key="3">
    <source>
        <dbReference type="EMBL" id="AXR82624.1"/>
    </source>
</evidence>
<dbReference type="SUPFAM" id="SSF52402">
    <property type="entry name" value="Adenine nucleotide alpha hydrolases-like"/>
    <property type="match status" value="1"/>
</dbReference>
<gene>
    <name evidence="3" type="ORF">AArcMg_2634</name>
</gene>